<dbReference type="PANTHER" id="PTHR30390">
    <property type="entry name" value="SEDOHEPTULOSE 7-PHOSPHATE ISOMERASE / DNAA INITIATOR-ASSOCIATING FACTOR FOR REPLICATION INITIATION"/>
    <property type="match status" value="1"/>
</dbReference>
<name>A0A8J6TES7_9BACT</name>
<dbReference type="InterPro" id="IPR001347">
    <property type="entry name" value="SIS_dom"/>
</dbReference>
<comment type="function">
    <text evidence="9">Catalyzes the isomerization of sedoheptulose 7-phosphate in D-glycero-D-manno-heptose 7-phosphate.</text>
</comment>
<comment type="catalytic activity">
    <reaction evidence="1 9">
        <text>2 D-sedoheptulose 7-phosphate = D-glycero-alpha-D-manno-heptose 7-phosphate + D-glycero-beta-D-manno-heptose 7-phosphate</text>
        <dbReference type="Rhea" id="RHEA:27489"/>
        <dbReference type="ChEBI" id="CHEBI:57483"/>
        <dbReference type="ChEBI" id="CHEBI:60203"/>
        <dbReference type="ChEBI" id="CHEBI:60204"/>
        <dbReference type="EC" id="5.3.1.28"/>
    </reaction>
</comment>
<dbReference type="Gene3D" id="3.40.50.10490">
    <property type="entry name" value="Glucose-6-phosphate isomerase like protein, domain 1"/>
    <property type="match status" value="1"/>
</dbReference>
<evidence type="ECO:0000256" key="2">
    <source>
        <dbReference type="ARBA" id="ARBA00004496"/>
    </source>
</evidence>
<evidence type="ECO:0000256" key="9">
    <source>
        <dbReference type="HAMAP-Rule" id="MF_00067"/>
    </source>
</evidence>
<evidence type="ECO:0000256" key="7">
    <source>
        <dbReference type="ARBA" id="ARBA00023235"/>
    </source>
</evidence>
<accession>A0A8J6TES7</accession>
<dbReference type="InterPro" id="IPR050099">
    <property type="entry name" value="SIS_GmhA/DiaA_subfam"/>
</dbReference>
<dbReference type="InterPro" id="IPR046348">
    <property type="entry name" value="SIS_dom_sf"/>
</dbReference>
<feature type="binding site" evidence="9">
    <location>
        <position position="169"/>
    </location>
    <ligand>
        <name>Zn(2+)</name>
        <dbReference type="ChEBI" id="CHEBI:29105"/>
    </ligand>
</feature>
<evidence type="ECO:0000256" key="3">
    <source>
        <dbReference type="ARBA" id="ARBA00009894"/>
    </source>
</evidence>
<dbReference type="GO" id="GO:0005737">
    <property type="term" value="C:cytoplasm"/>
    <property type="evidence" value="ECO:0007669"/>
    <property type="project" value="UniProtKB-SubCell"/>
</dbReference>
<dbReference type="SUPFAM" id="SSF53697">
    <property type="entry name" value="SIS domain"/>
    <property type="match status" value="1"/>
</dbReference>
<feature type="domain" description="SIS" evidence="10">
    <location>
        <begin position="34"/>
        <end position="193"/>
    </location>
</feature>
<feature type="binding site" evidence="9">
    <location>
        <position position="58"/>
    </location>
    <ligand>
        <name>Zn(2+)</name>
        <dbReference type="ChEBI" id="CHEBI:29105"/>
    </ligand>
</feature>
<gene>
    <name evidence="9" type="primary">gmhA</name>
    <name evidence="11" type="ORF">H8E41_03720</name>
</gene>
<keyword evidence="6 9" id="KW-0862">Zinc</keyword>
<dbReference type="AlphaFoldDB" id="A0A8J6TES7"/>
<sequence>MKNILRQSLENSIKAKEDFASSQEKNLILLVEWLVACFKNGGKLLIFGNGGSAADAQHMAAEFVNRFLIDRRPLPALALTTDTSILTSVGNDFSYDDIFAKQIYALGKKEDVALGISTSGNSPNVVNAIQAAREIGMQTAVLTGGNGGKLASEAELVLNVPCDRTPHIQETHLWIEHMLCWLVDERMFGSLVNE</sequence>
<dbReference type="Pfam" id="PF13580">
    <property type="entry name" value="SIS_2"/>
    <property type="match status" value="1"/>
</dbReference>
<dbReference type="EMBL" id="JACNJZ010000065">
    <property type="protein sequence ID" value="MBC8316988.1"/>
    <property type="molecule type" value="Genomic_DNA"/>
</dbReference>
<dbReference type="GO" id="GO:0008270">
    <property type="term" value="F:zinc ion binding"/>
    <property type="evidence" value="ECO:0007669"/>
    <property type="project" value="UniProtKB-UniRule"/>
</dbReference>
<feature type="binding site" evidence="9">
    <location>
        <begin position="117"/>
        <end position="119"/>
    </location>
    <ligand>
        <name>substrate</name>
    </ligand>
</feature>
<dbReference type="GO" id="GO:0008968">
    <property type="term" value="F:D-sedoheptulose 7-phosphate isomerase activity"/>
    <property type="evidence" value="ECO:0007669"/>
    <property type="project" value="UniProtKB-UniRule"/>
</dbReference>
<keyword evidence="5 9" id="KW-0479">Metal-binding</keyword>
<dbReference type="UniPathway" id="UPA00041">
    <property type="reaction ID" value="UER00436"/>
</dbReference>
<evidence type="ECO:0000313" key="12">
    <source>
        <dbReference type="Proteomes" id="UP000614424"/>
    </source>
</evidence>
<dbReference type="PANTHER" id="PTHR30390:SF6">
    <property type="entry name" value="DNAA INITIATOR-ASSOCIATING PROTEIN DIAA"/>
    <property type="match status" value="1"/>
</dbReference>
<comment type="caution">
    <text evidence="11">The sequence shown here is derived from an EMBL/GenBank/DDBJ whole genome shotgun (WGS) entry which is preliminary data.</text>
</comment>
<feature type="binding site" evidence="9">
    <location>
        <begin position="91"/>
        <end position="92"/>
    </location>
    <ligand>
        <name>substrate</name>
    </ligand>
</feature>
<dbReference type="PROSITE" id="PS51464">
    <property type="entry name" value="SIS"/>
    <property type="match status" value="1"/>
</dbReference>
<evidence type="ECO:0000256" key="6">
    <source>
        <dbReference type="ARBA" id="ARBA00022833"/>
    </source>
</evidence>
<dbReference type="GO" id="GO:2001061">
    <property type="term" value="P:D-glycero-D-manno-heptose 7-phosphate biosynthetic process"/>
    <property type="evidence" value="ECO:0007669"/>
    <property type="project" value="UniProtKB-UniPathway"/>
</dbReference>
<feature type="binding site" evidence="9">
    <location>
        <position position="177"/>
    </location>
    <ligand>
        <name>Zn(2+)</name>
        <dbReference type="ChEBI" id="CHEBI:29105"/>
    </ligand>
</feature>
<dbReference type="GO" id="GO:0097367">
    <property type="term" value="F:carbohydrate derivative binding"/>
    <property type="evidence" value="ECO:0007669"/>
    <property type="project" value="InterPro"/>
</dbReference>
<feature type="binding site" evidence="9">
    <location>
        <position position="62"/>
    </location>
    <ligand>
        <name>substrate</name>
    </ligand>
</feature>
<dbReference type="HAMAP" id="MF_00067">
    <property type="entry name" value="GmhA"/>
    <property type="match status" value="1"/>
</dbReference>
<feature type="binding site" evidence="9">
    <location>
        <position position="62"/>
    </location>
    <ligand>
        <name>Zn(2+)</name>
        <dbReference type="ChEBI" id="CHEBI:29105"/>
    </ligand>
</feature>
<proteinExistence type="inferred from homology"/>
<comment type="similarity">
    <text evidence="3 9">Belongs to the SIS family. GmhA subfamily.</text>
</comment>
<feature type="binding site" evidence="9">
    <location>
        <position position="122"/>
    </location>
    <ligand>
        <name>substrate</name>
    </ligand>
</feature>
<feature type="binding site" evidence="9">
    <location>
        <begin position="49"/>
        <end position="51"/>
    </location>
    <ligand>
        <name>substrate</name>
    </ligand>
</feature>
<comment type="cofactor">
    <cofactor evidence="9">
        <name>Zn(2+)</name>
        <dbReference type="ChEBI" id="CHEBI:29105"/>
    </cofactor>
    <text evidence="9">Binds 1 zinc ion per subunit.</text>
</comment>
<evidence type="ECO:0000259" key="10">
    <source>
        <dbReference type="PROSITE" id="PS51464"/>
    </source>
</evidence>
<dbReference type="EC" id="5.3.1.28" evidence="9"/>
<protein>
    <recommendedName>
        <fullName evidence="9">Phosphoheptose isomerase</fullName>
        <ecNumber evidence="9">5.3.1.28</ecNumber>
    </recommendedName>
    <alternativeName>
        <fullName evidence="9">Sedoheptulose 7-phosphate isomerase</fullName>
    </alternativeName>
</protein>
<comment type="pathway">
    <text evidence="9">Carbohydrate biosynthesis; D-glycero-D-manno-heptose 7-phosphate biosynthesis; D-glycero-alpha-D-manno-heptose 7-phosphate and D-glycero-beta-D-manno-heptose 7-phosphate from sedoheptulose 7-phosphate: step 1/1.</text>
</comment>
<reference evidence="11 12" key="1">
    <citation type="submission" date="2020-08" db="EMBL/GenBank/DDBJ databases">
        <title>Bridging the membrane lipid divide: bacteria of the FCB group superphylum have the potential to synthesize archaeal ether lipids.</title>
        <authorList>
            <person name="Villanueva L."/>
            <person name="Von Meijenfeldt F.A.B."/>
            <person name="Westbye A.B."/>
            <person name="Yadav S."/>
            <person name="Hopmans E.C."/>
            <person name="Dutilh B.E."/>
            <person name="Sinninghe Damste J.S."/>
        </authorList>
    </citation>
    <scope>NUCLEOTIDE SEQUENCE [LARGE SCALE GENOMIC DNA]</scope>
    <source>
        <strain evidence="11">NIOZ-UU47</strain>
    </source>
</reference>
<evidence type="ECO:0000256" key="1">
    <source>
        <dbReference type="ARBA" id="ARBA00000348"/>
    </source>
</evidence>
<comment type="subcellular location">
    <subcellularLocation>
        <location evidence="2 9">Cytoplasm</location>
    </subcellularLocation>
</comment>
<organism evidence="11 12">
    <name type="scientific">Candidatus Desulfobia pelagia</name>
    <dbReference type="NCBI Taxonomy" id="2841692"/>
    <lineage>
        <taxon>Bacteria</taxon>
        <taxon>Pseudomonadati</taxon>
        <taxon>Thermodesulfobacteriota</taxon>
        <taxon>Desulfobulbia</taxon>
        <taxon>Desulfobulbales</taxon>
        <taxon>Desulfobulbaceae</taxon>
        <taxon>Candidatus Desulfobia</taxon>
    </lineage>
</organism>
<keyword evidence="4 9" id="KW-0963">Cytoplasm</keyword>
<dbReference type="Proteomes" id="UP000614424">
    <property type="component" value="Unassembled WGS sequence"/>
</dbReference>
<evidence type="ECO:0000256" key="5">
    <source>
        <dbReference type="ARBA" id="ARBA00022723"/>
    </source>
</evidence>
<comment type="miscellaneous">
    <text evidence="9">The reaction produces a racemic mixture of D-glycero-alpha-D-manno-heptose 7-phosphate and D-glycero-beta-D-manno-heptose 7-phosphate.</text>
</comment>
<keyword evidence="7 9" id="KW-0413">Isomerase</keyword>
<dbReference type="GO" id="GO:0005975">
    <property type="term" value="P:carbohydrate metabolic process"/>
    <property type="evidence" value="ECO:0007669"/>
    <property type="project" value="UniProtKB-UniRule"/>
</dbReference>
<feature type="binding site" evidence="9">
    <location>
        <position position="169"/>
    </location>
    <ligand>
        <name>substrate</name>
    </ligand>
</feature>
<evidence type="ECO:0000313" key="11">
    <source>
        <dbReference type="EMBL" id="MBC8316988.1"/>
    </source>
</evidence>
<dbReference type="InterPro" id="IPR035461">
    <property type="entry name" value="GmhA/DiaA"/>
</dbReference>
<evidence type="ECO:0000256" key="8">
    <source>
        <dbReference type="ARBA" id="ARBA00023277"/>
    </source>
</evidence>
<dbReference type="CDD" id="cd05006">
    <property type="entry name" value="SIS_GmhA"/>
    <property type="match status" value="1"/>
</dbReference>
<keyword evidence="8 9" id="KW-0119">Carbohydrate metabolism</keyword>
<dbReference type="InterPro" id="IPR004515">
    <property type="entry name" value="Phosphoheptose_Isoase"/>
</dbReference>
<evidence type="ECO:0000256" key="4">
    <source>
        <dbReference type="ARBA" id="ARBA00022490"/>
    </source>
</evidence>